<evidence type="ECO:0000256" key="2">
    <source>
        <dbReference type="ARBA" id="ARBA00022679"/>
    </source>
</evidence>
<keyword evidence="1" id="KW-0328">Glycosyltransferase</keyword>
<dbReference type="RefSeq" id="WP_136400662.1">
    <property type="nucleotide sequence ID" value="NZ_CP036295.1"/>
</dbReference>
<dbReference type="Proteomes" id="UP000297065">
    <property type="component" value="Chromosome"/>
</dbReference>
<proteinExistence type="predicted"/>
<dbReference type="InterPro" id="IPR051199">
    <property type="entry name" value="LPS_LOS_Heptosyltrfase"/>
</dbReference>
<dbReference type="Gene3D" id="3.40.50.2000">
    <property type="entry name" value="Glycogen Phosphorylase B"/>
    <property type="match status" value="2"/>
</dbReference>
<accession>A0A4P7UNH7</accession>
<dbReference type="GO" id="GO:0005829">
    <property type="term" value="C:cytosol"/>
    <property type="evidence" value="ECO:0007669"/>
    <property type="project" value="TreeGrafter"/>
</dbReference>
<dbReference type="InterPro" id="IPR002201">
    <property type="entry name" value="Glyco_trans_9"/>
</dbReference>
<dbReference type="AlphaFoldDB" id="A0A4P7UNH7"/>
<gene>
    <name evidence="3" type="ORF">DDIC_12015</name>
</gene>
<dbReference type="EMBL" id="CP036295">
    <property type="protein sequence ID" value="QCC86588.1"/>
    <property type="molecule type" value="Genomic_DNA"/>
</dbReference>
<name>A0A4P7UNH7_DESDE</name>
<dbReference type="Pfam" id="PF01075">
    <property type="entry name" value="Glyco_transf_9"/>
    <property type="match status" value="1"/>
</dbReference>
<dbReference type="GO" id="GO:0008713">
    <property type="term" value="F:ADP-heptose-lipopolysaccharide heptosyltransferase activity"/>
    <property type="evidence" value="ECO:0007669"/>
    <property type="project" value="TreeGrafter"/>
</dbReference>
<keyword evidence="2 3" id="KW-0808">Transferase</keyword>
<sequence length="581" mass="63642">MTTTCPAGNSGTNGNAHGDAGCTLVINLTRFGDLLQCQPLIEDLHQQGQRVHLVCLDNFSSALPLMRHVERAWPLHGARLMADMDRDWRTAAARLLQYARAIRADAAPDCVVNLTTTLPARLLAGLLAGDSAELRGFALDAHGFGQNLGIWSTFLNSATANRLSAPFNLVDMFRMVGAPDGQTRRHSRPRLRLAAPPMEAQTAAAAILAAAPPQTQGFVAMQLGASEQRRQWPAHYFAAVGDRLWRERRLCPVLLGSPAERPLAEAYAQAAQGPMLDAVGKTDLTQLAALLRRSRLLLTNDTGTMHLAAGLGVSCLAIFLATAQPSDTGPYLPGCCCLEPALPCHPCPFGRPCPNGLACVEHIRPQSVADLSLAWLDTGRWDTAALESIGHEARVWLTELDEHDFISVRCLSAQADDDRSRWLALQRVFWRQILDDLNSRSSKAAQGSRQVQPLPQAAAGVKRTPLRQPDIWAAAGREFSPEFAQRLFNTLDQAAQLFDMLTQQGLLLGKTPKAGQLFLRNCERLQAVLDACPELRSLGAFWRELRQERGDRLDDLLALTTQLGAHLVYWRDKFKNGTSFA</sequence>
<protein>
    <submittedName>
        <fullName evidence="3">Glycosyltransferase family 9 protein</fullName>
    </submittedName>
</protein>
<reference evidence="3 4" key="1">
    <citation type="submission" date="2019-02" db="EMBL/GenBank/DDBJ databases">
        <title>Complete Genome Sequence of Desulfovibrio desulfuricans IC1, a Sulfonate Utilizing Anaerobe.</title>
        <authorList>
            <person name="Day L.A."/>
            <person name="De Leon K.B."/>
            <person name="Wall J.D."/>
        </authorList>
    </citation>
    <scope>NUCLEOTIDE SEQUENCE [LARGE SCALE GENOMIC DNA]</scope>
    <source>
        <strain evidence="3 4">IC1</strain>
    </source>
</reference>
<dbReference type="GO" id="GO:0009244">
    <property type="term" value="P:lipopolysaccharide core region biosynthetic process"/>
    <property type="evidence" value="ECO:0007669"/>
    <property type="project" value="TreeGrafter"/>
</dbReference>
<dbReference type="CDD" id="cd03789">
    <property type="entry name" value="GT9_LPS_heptosyltransferase"/>
    <property type="match status" value="1"/>
</dbReference>
<dbReference type="OrthoDB" id="9797795at2"/>
<evidence type="ECO:0000256" key="1">
    <source>
        <dbReference type="ARBA" id="ARBA00022676"/>
    </source>
</evidence>
<dbReference type="PANTHER" id="PTHR30160">
    <property type="entry name" value="TETRAACYLDISACCHARIDE 4'-KINASE-RELATED"/>
    <property type="match status" value="1"/>
</dbReference>
<evidence type="ECO:0000313" key="3">
    <source>
        <dbReference type="EMBL" id="QCC86588.1"/>
    </source>
</evidence>
<dbReference type="PANTHER" id="PTHR30160:SF7">
    <property type="entry name" value="ADP-HEPTOSE--LPS HEPTOSYLTRANSFERASE 2"/>
    <property type="match status" value="1"/>
</dbReference>
<organism evidence="3 4">
    <name type="scientific">Desulfovibrio desulfuricans</name>
    <dbReference type="NCBI Taxonomy" id="876"/>
    <lineage>
        <taxon>Bacteria</taxon>
        <taxon>Pseudomonadati</taxon>
        <taxon>Thermodesulfobacteriota</taxon>
        <taxon>Desulfovibrionia</taxon>
        <taxon>Desulfovibrionales</taxon>
        <taxon>Desulfovibrionaceae</taxon>
        <taxon>Desulfovibrio</taxon>
    </lineage>
</organism>
<evidence type="ECO:0000313" key="4">
    <source>
        <dbReference type="Proteomes" id="UP000297065"/>
    </source>
</evidence>
<dbReference type="SUPFAM" id="SSF53756">
    <property type="entry name" value="UDP-Glycosyltransferase/glycogen phosphorylase"/>
    <property type="match status" value="1"/>
</dbReference>